<feature type="region of interest" description="Disordered" evidence="9">
    <location>
        <begin position="138"/>
        <end position="169"/>
    </location>
</feature>
<dbReference type="Pfam" id="PF00057">
    <property type="entry name" value="Ldl_recept_a"/>
    <property type="match status" value="1"/>
</dbReference>
<dbReference type="Gene3D" id="4.10.400.10">
    <property type="entry name" value="Low-density Lipoprotein Receptor"/>
    <property type="match status" value="2"/>
</dbReference>
<dbReference type="GO" id="GO:0012505">
    <property type="term" value="C:endomembrane system"/>
    <property type="evidence" value="ECO:0007669"/>
    <property type="project" value="UniProtKB-SubCell"/>
</dbReference>
<keyword evidence="3" id="KW-0812">Transmembrane</keyword>
<reference evidence="10 11" key="1">
    <citation type="submission" date="2024-05" db="EMBL/GenBank/DDBJ databases">
        <authorList>
            <person name="Wallberg A."/>
        </authorList>
    </citation>
    <scope>NUCLEOTIDE SEQUENCE [LARGE SCALE GENOMIC DNA]</scope>
</reference>
<evidence type="ECO:0000256" key="9">
    <source>
        <dbReference type="SAM" id="MobiDB-lite"/>
    </source>
</evidence>
<dbReference type="InterPro" id="IPR023415">
    <property type="entry name" value="LDLR_class-A_CS"/>
</dbReference>
<evidence type="ECO:0000256" key="7">
    <source>
        <dbReference type="ARBA" id="ARBA00023157"/>
    </source>
</evidence>
<dbReference type="CDD" id="cd00112">
    <property type="entry name" value="LDLa"/>
    <property type="match status" value="2"/>
</dbReference>
<evidence type="ECO:0000256" key="8">
    <source>
        <dbReference type="PROSITE-ProRule" id="PRU00124"/>
    </source>
</evidence>
<feature type="disulfide bond" evidence="8">
    <location>
        <begin position="241"/>
        <end position="259"/>
    </location>
</feature>
<feature type="compositionally biased region" description="Polar residues" evidence="9">
    <location>
        <begin position="144"/>
        <end position="165"/>
    </location>
</feature>
<dbReference type="SUPFAM" id="SSF57424">
    <property type="entry name" value="LDL receptor-like module"/>
    <property type="match status" value="2"/>
</dbReference>
<dbReference type="InterPro" id="IPR050685">
    <property type="entry name" value="LDLR"/>
</dbReference>
<evidence type="ECO:0000256" key="1">
    <source>
        <dbReference type="ARBA" id="ARBA00004167"/>
    </source>
</evidence>
<dbReference type="PANTHER" id="PTHR24270">
    <property type="entry name" value="LOW-DENSITY LIPOPROTEIN RECEPTOR-RELATED"/>
    <property type="match status" value="1"/>
</dbReference>
<keyword evidence="5" id="KW-1133">Transmembrane helix</keyword>
<dbReference type="AlphaFoldDB" id="A0AAV2S127"/>
<sequence length="278" mass="31382">RKQDKDHQIPKVLSASKASSSPLSDKYNKKTPKKNEHESNADRKSNIREVSRDRKKYEHKDNKKEDEIKHTNHSKNVLNACSGETDEKRKEECMIIKKGKNLPKNKESKHRDNKKESKAQKNICLGEKDQKRKEECYAKEGVGKTTQDTETEMSPSKSTQKNGLTESKEWDSLEKSFAIPDTYQSLDPNGCCPYGTLQCGGVPALCLYGDLLCDGKDDCVDGEDEEEGLCAERQCEEQFRCSSGQCIDREKVCDGNIDCYDNSDENCTEAASCPSERS</sequence>
<dbReference type="PANTHER" id="PTHR24270:SF60">
    <property type="entry name" value="CUB AND LDLA DOMAIN, ISOFORM A-RELATED"/>
    <property type="match status" value="1"/>
</dbReference>
<keyword evidence="11" id="KW-1185">Reference proteome</keyword>
<evidence type="ECO:0000313" key="11">
    <source>
        <dbReference type="Proteomes" id="UP001497623"/>
    </source>
</evidence>
<evidence type="ECO:0000313" key="10">
    <source>
        <dbReference type="EMBL" id="CAL4156579.1"/>
    </source>
</evidence>
<feature type="region of interest" description="Disordered" evidence="9">
    <location>
        <begin position="1"/>
        <end position="124"/>
    </location>
</feature>
<evidence type="ECO:0000256" key="5">
    <source>
        <dbReference type="ARBA" id="ARBA00022989"/>
    </source>
</evidence>
<feature type="non-terminal residue" evidence="10">
    <location>
        <position position="278"/>
    </location>
</feature>
<proteinExistence type="predicted"/>
<feature type="non-terminal residue" evidence="10">
    <location>
        <position position="1"/>
    </location>
</feature>
<evidence type="ECO:0000256" key="6">
    <source>
        <dbReference type="ARBA" id="ARBA00023136"/>
    </source>
</evidence>
<feature type="compositionally biased region" description="Low complexity" evidence="9">
    <location>
        <begin position="10"/>
        <end position="24"/>
    </location>
</feature>
<feature type="compositionally biased region" description="Basic and acidic residues" evidence="9">
    <location>
        <begin position="33"/>
        <end position="70"/>
    </location>
</feature>
<evidence type="ECO:0000256" key="3">
    <source>
        <dbReference type="ARBA" id="ARBA00022692"/>
    </source>
</evidence>
<accession>A0AAV2S127</accession>
<dbReference type="EMBL" id="CAXKWB010041551">
    <property type="protein sequence ID" value="CAL4156579.1"/>
    <property type="molecule type" value="Genomic_DNA"/>
</dbReference>
<dbReference type="PRINTS" id="PR00261">
    <property type="entry name" value="LDLRECEPTOR"/>
</dbReference>
<keyword evidence="7 8" id="KW-1015">Disulfide bond</keyword>
<dbReference type="SMART" id="SM00192">
    <property type="entry name" value="LDLa"/>
    <property type="match status" value="2"/>
</dbReference>
<gene>
    <name evidence="10" type="ORF">MNOR_LOCUS31742</name>
</gene>
<protein>
    <submittedName>
        <fullName evidence="10">Uncharacterized protein</fullName>
    </submittedName>
</protein>
<feature type="compositionally biased region" description="Basic and acidic residues" evidence="9">
    <location>
        <begin position="85"/>
        <end position="95"/>
    </location>
</feature>
<comment type="caution">
    <text evidence="10">The sequence shown here is derived from an EMBL/GenBank/DDBJ whole genome shotgun (WGS) entry which is preliminary data.</text>
</comment>
<dbReference type="GO" id="GO:0005886">
    <property type="term" value="C:plasma membrane"/>
    <property type="evidence" value="ECO:0007669"/>
    <property type="project" value="TreeGrafter"/>
</dbReference>
<evidence type="ECO:0000256" key="2">
    <source>
        <dbReference type="ARBA" id="ARBA00004308"/>
    </source>
</evidence>
<comment type="caution">
    <text evidence="8">Lacks conserved residue(s) required for the propagation of feature annotation.</text>
</comment>
<dbReference type="InterPro" id="IPR036055">
    <property type="entry name" value="LDL_receptor-like_sf"/>
</dbReference>
<dbReference type="GO" id="GO:0016192">
    <property type="term" value="P:vesicle-mediated transport"/>
    <property type="evidence" value="ECO:0007669"/>
    <property type="project" value="UniProtKB-ARBA"/>
</dbReference>
<feature type="compositionally biased region" description="Basic and acidic residues" evidence="9">
    <location>
        <begin position="104"/>
        <end position="119"/>
    </location>
</feature>
<dbReference type="InterPro" id="IPR002172">
    <property type="entry name" value="LDrepeatLR_classA_rpt"/>
</dbReference>
<name>A0AAV2S127_MEGNR</name>
<organism evidence="10 11">
    <name type="scientific">Meganyctiphanes norvegica</name>
    <name type="common">Northern krill</name>
    <name type="synonym">Thysanopoda norvegica</name>
    <dbReference type="NCBI Taxonomy" id="48144"/>
    <lineage>
        <taxon>Eukaryota</taxon>
        <taxon>Metazoa</taxon>
        <taxon>Ecdysozoa</taxon>
        <taxon>Arthropoda</taxon>
        <taxon>Crustacea</taxon>
        <taxon>Multicrustacea</taxon>
        <taxon>Malacostraca</taxon>
        <taxon>Eumalacostraca</taxon>
        <taxon>Eucarida</taxon>
        <taxon>Euphausiacea</taxon>
        <taxon>Euphausiidae</taxon>
        <taxon>Meganyctiphanes</taxon>
    </lineage>
</organism>
<dbReference type="PROSITE" id="PS01209">
    <property type="entry name" value="LDLRA_1"/>
    <property type="match status" value="2"/>
</dbReference>
<dbReference type="PROSITE" id="PS50068">
    <property type="entry name" value="LDLRA_2"/>
    <property type="match status" value="2"/>
</dbReference>
<dbReference type="Proteomes" id="UP001497623">
    <property type="component" value="Unassembled WGS sequence"/>
</dbReference>
<evidence type="ECO:0000256" key="4">
    <source>
        <dbReference type="ARBA" id="ARBA00022737"/>
    </source>
</evidence>
<keyword evidence="6" id="KW-0472">Membrane</keyword>
<keyword evidence="4" id="KW-0677">Repeat</keyword>
<comment type="subcellular location">
    <subcellularLocation>
        <location evidence="2">Endomembrane system</location>
    </subcellularLocation>
    <subcellularLocation>
        <location evidence="1">Membrane</location>
        <topology evidence="1">Single-pass membrane protein</topology>
    </subcellularLocation>
</comment>